<feature type="domain" description="Macro" evidence="1">
    <location>
        <begin position="4"/>
        <end position="183"/>
    </location>
</feature>
<dbReference type="PANTHER" id="PTHR11106">
    <property type="entry name" value="GANGLIOSIDE INDUCED DIFFERENTIATION ASSOCIATED PROTEIN 2-RELATED"/>
    <property type="match status" value="1"/>
</dbReference>
<dbReference type="Proteomes" id="UP000054877">
    <property type="component" value="Unassembled WGS sequence"/>
</dbReference>
<organism evidence="2 3">
    <name type="scientific">Legionella spiritensis</name>
    <dbReference type="NCBI Taxonomy" id="452"/>
    <lineage>
        <taxon>Bacteria</taxon>
        <taxon>Pseudomonadati</taxon>
        <taxon>Pseudomonadota</taxon>
        <taxon>Gammaproteobacteria</taxon>
        <taxon>Legionellales</taxon>
        <taxon>Legionellaceae</taxon>
        <taxon>Legionella</taxon>
    </lineage>
</organism>
<dbReference type="PROSITE" id="PS51154">
    <property type="entry name" value="MACRO"/>
    <property type="match status" value="1"/>
</dbReference>
<dbReference type="SUPFAM" id="SSF52949">
    <property type="entry name" value="Macro domain-like"/>
    <property type="match status" value="1"/>
</dbReference>
<dbReference type="SMART" id="SM00506">
    <property type="entry name" value="A1pp"/>
    <property type="match status" value="1"/>
</dbReference>
<keyword evidence="3" id="KW-1185">Reference proteome</keyword>
<gene>
    <name evidence="2" type="primary">ymdB</name>
    <name evidence="2" type="ORF">Lspi_1701</name>
</gene>
<dbReference type="STRING" id="452.Lspi_1701"/>
<dbReference type="GO" id="GO:0016787">
    <property type="term" value="F:hydrolase activity"/>
    <property type="evidence" value="ECO:0007669"/>
    <property type="project" value="UniProtKB-KW"/>
</dbReference>
<accession>A0A0W0Z2S3</accession>
<comment type="caution">
    <text evidence="2">The sequence shown here is derived from an EMBL/GenBank/DDBJ whole genome shotgun (WGS) entry which is preliminary data.</text>
</comment>
<dbReference type="EMBL" id="LNYX01000020">
    <property type="protein sequence ID" value="KTD63230.1"/>
    <property type="molecule type" value="Genomic_DNA"/>
</dbReference>
<evidence type="ECO:0000313" key="3">
    <source>
        <dbReference type="Proteomes" id="UP000054877"/>
    </source>
</evidence>
<dbReference type="PATRIC" id="fig|452.5.peg.1873"/>
<proteinExistence type="predicted"/>
<dbReference type="InterPro" id="IPR002589">
    <property type="entry name" value="Macro_dom"/>
</dbReference>
<dbReference type="Gene3D" id="3.40.220.10">
    <property type="entry name" value="Leucine Aminopeptidase, subunit E, domain 1"/>
    <property type="match status" value="1"/>
</dbReference>
<sequence>MSLDGDYMELKKNTSIIELKKGDITKQNDIDAIVNAANAELKTGGGVAGAIHRGAGPKLEAACRPLAPIKPGDAVITAAFELPNQYVIHCLGPVYGRDKPEAELLENCYSNALGVAEDNKIESIAFPSISTGAFSYPVEEAAKVALTAVTKKMASLTSVKRIWFILHSDKDLEIYQRQLQKISDGQE</sequence>
<keyword evidence="2" id="KW-0378">Hydrolase</keyword>
<dbReference type="PANTHER" id="PTHR11106:SF27">
    <property type="entry name" value="MACRO DOMAIN-CONTAINING PROTEIN"/>
    <property type="match status" value="1"/>
</dbReference>
<dbReference type="Pfam" id="PF01661">
    <property type="entry name" value="Macro"/>
    <property type="match status" value="1"/>
</dbReference>
<reference evidence="2 3" key="1">
    <citation type="submission" date="2015-11" db="EMBL/GenBank/DDBJ databases">
        <title>Genomic analysis of 38 Legionella species identifies large and diverse effector repertoires.</title>
        <authorList>
            <person name="Burstein D."/>
            <person name="Amaro F."/>
            <person name="Zusman T."/>
            <person name="Lifshitz Z."/>
            <person name="Cohen O."/>
            <person name="Gilbert J.A."/>
            <person name="Pupko T."/>
            <person name="Shuman H.A."/>
            <person name="Segal G."/>
        </authorList>
    </citation>
    <scope>NUCLEOTIDE SEQUENCE [LARGE SCALE GENOMIC DNA]</scope>
    <source>
        <strain evidence="2 3">Mt.St.Helens-9</strain>
    </source>
</reference>
<dbReference type="EC" id="3.5.1.-" evidence="2"/>
<dbReference type="InterPro" id="IPR043472">
    <property type="entry name" value="Macro_dom-like"/>
</dbReference>
<evidence type="ECO:0000313" key="2">
    <source>
        <dbReference type="EMBL" id="KTD63230.1"/>
    </source>
</evidence>
<name>A0A0W0Z2S3_LEGSP</name>
<protein>
    <submittedName>
        <fullName evidence="2">O-acetyl-ADP-ribose deacetylase</fullName>
        <ecNumber evidence="2">3.5.1.-</ecNumber>
    </submittedName>
</protein>
<evidence type="ECO:0000259" key="1">
    <source>
        <dbReference type="PROSITE" id="PS51154"/>
    </source>
</evidence>
<dbReference type="AlphaFoldDB" id="A0A0W0Z2S3"/>
<dbReference type="CDD" id="cd02908">
    <property type="entry name" value="Macro_OAADPr_deacetylase"/>
    <property type="match status" value="1"/>
</dbReference>